<accession>A0A0B6YFU6</accession>
<sequence length="234" mass="26180">PKVTVEFVGSLHSIVTREVKVSNSSAKSLVYNVLLAGRDACDFTVPRGSLLSIPSKSTILLSLEFRSRFLRPAEAVLVLVGKRQGAVLGNTLIFNLTAEIDNIKPRSTLKVESPCYELEHVKLDVKNPFVEGGDFRIVLIESKLSTNEISSLAPQIKEKEKKRTQSKTTILKKKMDSQTDVIPMNRILEHQESMALKNSQIPTFQAFHARQKIIHLDAMENSEIEVDFLPFHVG</sequence>
<dbReference type="EMBL" id="HACG01008197">
    <property type="protein sequence ID" value="CEK55062.1"/>
    <property type="molecule type" value="Transcribed_RNA"/>
</dbReference>
<dbReference type="PANTHER" id="PTHR45912">
    <property type="entry name" value="CILIA- AND FLAGELLA-ASSOCIATED PROTEIN 47"/>
    <property type="match status" value="1"/>
</dbReference>
<protein>
    <submittedName>
        <fullName evidence="1">Uncharacterized protein</fullName>
    </submittedName>
</protein>
<proteinExistence type="predicted"/>
<evidence type="ECO:0000313" key="1">
    <source>
        <dbReference type="EMBL" id="CEK55062.1"/>
    </source>
</evidence>
<feature type="non-terminal residue" evidence="1">
    <location>
        <position position="234"/>
    </location>
</feature>
<feature type="non-terminal residue" evidence="1">
    <location>
        <position position="1"/>
    </location>
</feature>
<organism evidence="1">
    <name type="scientific">Arion vulgaris</name>
    <dbReference type="NCBI Taxonomy" id="1028688"/>
    <lineage>
        <taxon>Eukaryota</taxon>
        <taxon>Metazoa</taxon>
        <taxon>Spiralia</taxon>
        <taxon>Lophotrochozoa</taxon>
        <taxon>Mollusca</taxon>
        <taxon>Gastropoda</taxon>
        <taxon>Heterobranchia</taxon>
        <taxon>Euthyneura</taxon>
        <taxon>Panpulmonata</taxon>
        <taxon>Eupulmonata</taxon>
        <taxon>Stylommatophora</taxon>
        <taxon>Helicina</taxon>
        <taxon>Arionoidea</taxon>
        <taxon>Arionidae</taxon>
        <taxon>Arion</taxon>
    </lineage>
</organism>
<dbReference type="GO" id="GO:0005929">
    <property type="term" value="C:cilium"/>
    <property type="evidence" value="ECO:0007669"/>
    <property type="project" value="TreeGrafter"/>
</dbReference>
<gene>
    <name evidence="1" type="primary">ORF24274</name>
</gene>
<dbReference type="AlphaFoldDB" id="A0A0B6YFU6"/>
<name>A0A0B6YFU6_9EUPU</name>
<dbReference type="GO" id="GO:0060271">
    <property type="term" value="P:cilium assembly"/>
    <property type="evidence" value="ECO:0007669"/>
    <property type="project" value="TreeGrafter"/>
</dbReference>
<dbReference type="PANTHER" id="PTHR45912:SF3">
    <property type="entry name" value="CILIA- AND FLAGELLA-ASSOCIATED PROTEIN 47"/>
    <property type="match status" value="1"/>
</dbReference>
<reference evidence="1" key="1">
    <citation type="submission" date="2014-12" db="EMBL/GenBank/DDBJ databases">
        <title>Insight into the proteome of Arion vulgaris.</title>
        <authorList>
            <person name="Aradska J."/>
            <person name="Bulat T."/>
            <person name="Smidak R."/>
            <person name="Sarate P."/>
            <person name="Gangsoo J."/>
            <person name="Sialana F."/>
            <person name="Bilban M."/>
            <person name="Lubec G."/>
        </authorList>
    </citation>
    <scope>NUCLEOTIDE SEQUENCE</scope>
    <source>
        <tissue evidence="1">Skin</tissue>
    </source>
</reference>